<dbReference type="PANTHER" id="PTHR37461">
    <property type="entry name" value="ANTI-SIGMA-K FACTOR RSKA"/>
    <property type="match status" value="1"/>
</dbReference>
<gene>
    <name evidence="2" type="ORF">IM787_00230</name>
</gene>
<dbReference type="InterPro" id="IPR018764">
    <property type="entry name" value="RskA_C"/>
</dbReference>
<organism evidence="2 3">
    <name type="scientific">Ramlibacter pallidus</name>
    <dbReference type="NCBI Taxonomy" id="2780087"/>
    <lineage>
        <taxon>Bacteria</taxon>
        <taxon>Pseudomonadati</taxon>
        <taxon>Pseudomonadota</taxon>
        <taxon>Betaproteobacteria</taxon>
        <taxon>Burkholderiales</taxon>
        <taxon>Comamonadaceae</taxon>
        <taxon>Ramlibacter</taxon>
    </lineage>
</organism>
<dbReference type="PANTHER" id="PTHR37461:SF1">
    <property type="entry name" value="ANTI-SIGMA-K FACTOR RSKA"/>
    <property type="match status" value="1"/>
</dbReference>
<evidence type="ECO:0000313" key="2">
    <source>
        <dbReference type="EMBL" id="MBE7365979.1"/>
    </source>
</evidence>
<dbReference type="EMBL" id="JADDIV010000001">
    <property type="protein sequence ID" value="MBE7365979.1"/>
    <property type="molecule type" value="Genomic_DNA"/>
</dbReference>
<dbReference type="RefSeq" id="WP_193674627.1">
    <property type="nucleotide sequence ID" value="NZ_JADDIV010000001.1"/>
</dbReference>
<proteinExistence type="predicted"/>
<reference evidence="2 3" key="1">
    <citation type="submission" date="2020-10" db="EMBL/GenBank/DDBJ databases">
        <title>Ramlibacter sp. HM2 16S ribosomal RNA gene Genome sequencing and assembly.</title>
        <authorList>
            <person name="Kang M."/>
        </authorList>
    </citation>
    <scope>NUCLEOTIDE SEQUENCE [LARGE SCALE GENOMIC DNA]</scope>
    <source>
        <strain evidence="2 3">HM2</strain>
    </source>
</reference>
<keyword evidence="3" id="KW-1185">Reference proteome</keyword>
<feature type="domain" description="Anti-sigma K factor RskA C-terminal" evidence="1">
    <location>
        <begin position="108"/>
        <end position="262"/>
    </location>
</feature>
<dbReference type="Pfam" id="PF10099">
    <property type="entry name" value="RskA_C"/>
    <property type="match status" value="1"/>
</dbReference>
<comment type="caution">
    <text evidence="2">The sequence shown here is derived from an EMBL/GenBank/DDBJ whole genome shotgun (WGS) entry which is preliminary data.</text>
</comment>
<accession>A0ABR9RXK1</accession>
<dbReference type="InterPro" id="IPR051474">
    <property type="entry name" value="Anti-sigma-K/W_factor"/>
</dbReference>
<sequence length="273" mass="29704">MNIFDSPELMDRLAASYALGTLRGGARRRFEALARRNPGLRARALVWQERFMSMTELQPAEAPSPNVWKRIANEVAAEPRTAMQPAPEPAGSELLRRARNWWRAGALAAVAASLAVVAVTLNLRNELDVSRTQLAQLRQQGVQLASQNRELVAQLQAQPEVRYVSVLHDDKATPTMLALFDPKHGTLTLKRMVNFAEGPEKSLQLWAVPATGGAPRSLGVLAEQDVLRLPAQPQVVAQSPLFAITLEAKGGVPEGTPAQGPILWKGAVLQTPL</sequence>
<dbReference type="Proteomes" id="UP000806285">
    <property type="component" value="Unassembled WGS sequence"/>
</dbReference>
<evidence type="ECO:0000313" key="3">
    <source>
        <dbReference type="Proteomes" id="UP000806285"/>
    </source>
</evidence>
<protein>
    <submittedName>
        <fullName evidence="2">Anti-sigma factor</fullName>
    </submittedName>
</protein>
<name>A0ABR9RXK1_9BURK</name>
<evidence type="ECO:0000259" key="1">
    <source>
        <dbReference type="Pfam" id="PF10099"/>
    </source>
</evidence>